<dbReference type="Proteomes" id="UP000094652">
    <property type="component" value="Chromosome"/>
</dbReference>
<accession>A0A1D7XHU0</accession>
<organism evidence="3 4">
    <name type="scientific">Clostridium taeniosporum</name>
    <dbReference type="NCBI Taxonomy" id="394958"/>
    <lineage>
        <taxon>Bacteria</taxon>
        <taxon>Bacillati</taxon>
        <taxon>Bacillota</taxon>
        <taxon>Clostridia</taxon>
        <taxon>Eubacteriales</taxon>
        <taxon>Clostridiaceae</taxon>
        <taxon>Clostridium</taxon>
    </lineage>
</organism>
<feature type="coiled-coil region" evidence="1">
    <location>
        <begin position="61"/>
        <end position="88"/>
    </location>
</feature>
<evidence type="ECO:0000256" key="1">
    <source>
        <dbReference type="SAM" id="Coils"/>
    </source>
</evidence>
<protein>
    <recommendedName>
        <fullName evidence="2">DUF8042 domain-containing protein</fullName>
    </recommendedName>
</protein>
<evidence type="ECO:0000259" key="2">
    <source>
        <dbReference type="Pfam" id="PF26154"/>
    </source>
</evidence>
<evidence type="ECO:0000313" key="4">
    <source>
        <dbReference type="Proteomes" id="UP000094652"/>
    </source>
</evidence>
<name>A0A1D7XHU0_9CLOT</name>
<dbReference type="STRING" id="394958.BGI42_03955"/>
<evidence type="ECO:0000313" key="3">
    <source>
        <dbReference type="EMBL" id="AOR22918.1"/>
    </source>
</evidence>
<dbReference type="RefSeq" id="WP_069679076.1">
    <property type="nucleotide sequence ID" value="NZ_CP017253.2"/>
</dbReference>
<reference evidence="4" key="1">
    <citation type="submission" date="2016-09" db="EMBL/GenBank/DDBJ databases">
        <title>Genomics of Clostridium taeniosporum, an organism which forms endospores with ribbon-like appendages.</title>
        <authorList>
            <person name="Walker J.R."/>
        </authorList>
    </citation>
    <scope>NUCLEOTIDE SEQUENCE [LARGE SCALE GENOMIC DNA]</scope>
    <source>
        <strain evidence="4">1/k</strain>
    </source>
</reference>
<feature type="domain" description="DUF8042" evidence="2">
    <location>
        <begin position="1"/>
        <end position="110"/>
    </location>
</feature>
<keyword evidence="4" id="KW-1185">Reference proteome</keyword>
<dbReference type="AlphaFoldDB" id="A0A1D7XHU0"/>
<dbReference type="KEGG" id="ctae:BGI42_03955"/>
<proteinExistence type="predicted"/>
<keyword evidence="1" id="KW-0175">Coiled coil</keyword>
<gene>
    <name evidence="3" type="ORF">BGI42_03955</name>
</gene>
<dbReference type="EMBL" id="CP017253">
    <property type="protein sequence ID" value="AOR22918.1"/>
    <property type="molecule type" value="Genomic_DNA"/>
</dbReference>
<dbReference type="Pfam" id="PF26154">
    <property type="entry name" value="DUF8042"/>
    <property type="match status" value="1"/>
</dbReference>
<sequence>MESKIEVLKTTSEYILQLEKDIIKVSKVLQGTEYKEGLKLINPITEGISWVAIAVENTREIHKEKILLDELNKKLKEIIQALENDDNILVADLFEYEILPIIKHIKEIIDLSVLN</sequence>
<dbReference type="InterPro" id="IPR058355">
    <property type="entry name" value="DUF8042"/>
</dbReference>
<dbReference type="OrthoDB" id="1683192at2"/>